<name>A0A7D6VSH8_9CLOT</name>
<evidence type="ECO:0000256" key="3">
    <source>
        <dbReference type="ARBA" id="ARBA00022741"/>
    </source>
</evidence>
<feature type="domain" description="Histidine kinase/HSP90-like ATPase" evidence="8">
    <location>
        <begin position="36"/>
        <end position="141"/>
    </location>
</feature>
<dbReference type="InterPro" id="IPR003594">
    <property type="entry name" value="HATPase_dom"/>
</dbReference>
<keyword evidence="4 7" id="KW-0418">Kinase</keyword>
<dbReference type="EC" id="2.7.11.1" evidence="7"/>
<dbReference type="GO" id="GO:0005524">
    <property type="term" value="F:ATP binding"/>
    <property type="evidence" value="ECO:0007669"/>
    <property type="project" value="UniProtKB-KW"/>
</dbReference>
<evidence type="ECO:0000256" key="4">
    <source>
        <dbReference type="ARBA" id="ARBA00022777"/>
    </source>
</evidence>
<evidence type="ECO:0000256" key="2">
    <source>
        <dbReference type="ARBA" id="ARBA00022679"/>
    </source>
</evidence>
<comment type="catalytic activity">
    <reaction evidence="7">
        <text>L-seryl-[protein] + ATP = O-phospho-L-seryl-[protein] + ADP + H(+)</text>
        <dbReference type="Rhea" id="RHEA:17989"/>
        <dbReference type="Rhea" id="RHEA-COMP:9863"/>
        <dbReference type="Rhea" id="RHEA-COMP:11604"/>
        <dbReference type="ChEBI" id="CHEBI:15378"/>
        <dbReference type="ChEBI" id="CHEBI:29999"/>
        <dbReference type="ChEBI" id="CHEBI:30616"/>
        <dbReference type="ChEBI" id="CHEBI:83421"/>
        <dbReference type="ChEBI" id="CHEBI:456216"/>
        <dbReference type="EC" id="2.7.11.1"/>
    </reaction>
</comment>
<dbReference type="InterPro" id="IPR050267">
    <property type="entry name" value="Anti-sigma-factor_SerPK"/>
</dbReference>
<dbReference type="PANTHER" id="PTHR35526:SF3">
    <property type="entry name" value="ANTI-SIGMA-F FACTOR RSBW"/>
    <property type="match status" value="1"/>
</dbReference>
<keyword evidence="1 7" id="KW-0723">Serine/threonine-protein kinase</keyword>
<reference evidence="9 10" key="1">
    <citation type="submission" date="2020-07" db="EMBL/GenBank/DDBJ databases">
        <title>Electron transfer.</title>
        <authorList>
            <person name="Huang L."/>
            <person name="Liu X."/>
            <person name="Zhou S."/>
        </authorList>
    </citation>
    <scope>NUCLEOTIDE SEQUENCE [LARGE SCALE GENOMIC DNA]</scope>
    <source>
        <strain evidence="9 10">Lx1</strain>
    </source>
</reference>
<comment type="catalytic activity">
    <reaction evidence="7">
        <text>L-threonyl-[protein] + ATP = O-phospho-L-threonyl-[protein] + ADP + H(+)</text>
        <dbReference type="Rhea" id="RHEA:46608"/>
        <dbReference type="Rhea" id="RHEA-COMP:11060"/>
        <dbReference type="Rhea" id="RHEA-COMP:11605"/>
        <dbReference type="ChEBI" id="CHEBI:15378"/>
        <dbReference type="ChEBI" id="CHEBI:30013"/>
        <dbReference type="ChEBI" id="CHEBI:30616"/>
        <dbReference type="ChEBI" id="CHEBI:61977"/>
        <dbReference type="ChEBI" id="CHEBI:456216"/>
        <dbReference type="EC" id="2.7.11.1"/>
    </reaction>
</comment>
<dbReference type="GO" id="GO:0030435">
    <property type="term" value="P:sporulation resulting in formation of a cellular spore"/>
    <property type="evidence" value="ECO:0007669"/>
    <property type="project" value="UniProtKB-KW"/>
</dbReference>
<dbReference type="SMART" id="SM00387">
    <property type="entry name" value="HATPase_c"/>
    <property type="match status" value="1"/>
</dbReference>
<sequence length="142" mass="15805">MVDNKIKLEFLSKSQNEGFARVAVAAFISQLDPTVEELTDVKTAVSEAVTNSIIHGYENREDKMVKIEASIEKNEVTIVIADEGLGIEDVDQAMEPLYTSRPDLERSGMGFTVMESFMDSLQVESEKGKGTRIILKKKFNSI</sequence>
<dbReference type="Gene3D" id="3.30.565.10">
    <property type="entry name" value="Histidine kinase-like ATPase, C-terminal domain"/>
    <property type="match status" value="1"/>
</dbReference>
<dbReference type="AlphaFoldDB" id="A0A7D6VSH8"/>
<evidence type="ECO:0000256" key="5">
    <source>
        <dbReference type="ARBA" id="ARBA00022840"/>
    </source>
</evidence>
<evidence type="ECO:0000259" key="8">
    <source>
        <dbReference type="SMART" id="SM00387"/>
    </source>
</evidence>
<dbReference type="InterPro" id="IPR036890">
    <property type="entry name" value="HATPase_C_sf"/>
</dbReference>
<dbReference type="PANTHER" id="PTHR35526">
    <property type="entry name" value="ANTI-SIGMA-F FACTOR RSBW-RELATED"/>
    <property type="match status" value="1"/>
</dbReference>
<protein>
    <recommendedName>
        <fullName evidence="7">Anti-sigma F factor</fullName>
        <ecNumber evidence="7">2.7.11.1</ecNumber>
    </recommendedName>
    <alternativeName>
        <fullName evidence="7">Stage II sporulation protein AB</fullName>
    </alternativeName>
</protein>
<comment type="function">
    <text evidence="7">Binds to sigma F and blocks its ability to form an RNA polymerase holoenzyme (E-sigma F). Phosphorylates SpoIIAA on a serine residue. This phosphorylation may enable SpoIIAA to act as an anti-anti-sigma factor that counteracts SpoIIAB and thus releases sigma F from inhibition.</text>
</comment>
<dbReference type="Proteomes" id="UP000512286">
    <property type="component" value="Chromosome"/>
</dbReference>
<comment type="similarity">
    <text evidence="7">Belongs to the anti-sigma-factor family.</text>
</comment>
<dbReference type="EMBL" id="CP059378">
    <property type="protein sequence ID" value="QLY78690.1"/>
    <property type="molecule type" value="Genomic_DNA"/>
</dbReference>
<proteinExistence type="inferred from homology"/>
<dbReference type="InterPro" id="IPR010194">
    <property type="entry name" value="Anti-sigma_F"/>
</dbReference>
<evidence type="ECO:0000256" key="6">
    <source>
        <dbReference type="ARBA" id="ARBA00022969"/>
    </source>
</evidence>
<dbReference type="GO" id="GO:0030436">
    <property type="term" value="P:asexual sporulation"/>
    <property type="evidence" value="ECO:0007669"/>
    <property type="project" value="UniProtKB-UniRule"/>
</dbReference>
<evidence type="ECO:0000256" key="1">
    <source>
        <dbReference type="ARBA" id="ARBA00022527"/>
    </source>
</evidence>
<dbReference type="SUPFAM" id="SSF55874">
    <property type="entry name" value="ATPase domain of HSP90 chaperone/DNA topoisomerase II/histidine kinase"/>
    <property type="match status" value="1"/>
</dbReference>
<organism evidence="9 10">
    <name type="scientific">Clostridium intestinale</name>
    <dbReference type="NCBI Taxonomy" id="36845"/>
    <lineage>
        <taxon>Bacteria</taxon>
        <taxon>Bacillati</taxon>
        <taxon>Bacillota</taxon>
        <taxon>Clostridia</taxon>
        <taxon>Eubacteriales</taxon>
        <taxon>Clostridiaceae</taxon>
        <taxon>Clostridium</taxon>
    </lineage>
</organism>
<dbReference type="GO" id="GO:0042174">
    <property type="term" value="P:negative regulation of sporulation resulting in formation of a cellular spore"/>
    <property type="evidence" value="ECO:0007669"/>
    <property type="project" value="InterPro"/>
</dbReference>
<evidence type="ECO:0000313" key="10">
    <source>
        <dbReference type="Proteomes" id="UP000512286"/>
    </source>
</evidence>
<keyword evidence="6 7" id="KW-0749">Sporulation</keyword>
<evidence type="ECO:0000313" key="9">
    <source>
        <dbReference type="EMBL" id="QLY78690.1"/>
    </source>
</evidence>
<evidence type="ECO:0000256" key="7">
    <source>
        <dbReference type="HAMAP-Rule" id="MF_00637"/>
    </source>
</evidence>
<dbReference type="KEGG" id="cint:HZF06_16600"/>
<keyword evidence="5 7" id="KW-0067">ATP-binding</keyword>
<keyword evidence="3 7" id="KW-0547">Nucleotide-binding</keyword>
<dbReference type="NCBIfam" id="TIGR01925">
    <property type="entry name" value="spIIAB"/>
    <property type="match status" value="1"/>
</dbReference>
<dbReference type="Pfam" id="PF13581">
    <property type="entry name" value="HATPase_c_2"/>
    <property type="match status" value="1"/>
</dbReference>
<dbReference type="RefSeq" id="WP_021800985.1">
    <property type="nucleotide sequence ID" value="NZ_CP059378.1"/>
</dbReference>
<dbReference type="HAMAP" id="MF_00637">
    <property type="entry name" value="Anti_sigma_F"/>
    <property type="match status" value="1"/>
</dbReference>
<keyword evidence="2 7" id="KW-0808">Transferase</keyword>
<dbReference type="GO" id="GO:0016989">
    <property type="term" value="F:sigma factor antagonist activity"/>
    <property type="evidence" value="ECO:0007669"/>
    <property type="project" value="InterPro"/>
</dbReference>
<dbReference type="GO" id="GO:0004674">
    <property type="term" value="F:protein serine/threonine kinase activity"/>
    <property type="evidence" value="ECO:0007669"/>
    <property type="project" value="UniProtKB-KW"/>
</dbReference>
<accession>A0A7D6VSH8</accession>
<gene>
    <name evidence="7 9" type="primary">spoIIAB</name>
    <name evidence="9" type="ORF">HZF06_16600</name>
</gene>